<dbReference type="SUPFAM" id="SSF48484">
    <property type="entry name" value="Lipoxigenase"/>
    <property type="match status" value="1"/>
</dbReference>
<dbReference type="Proteomes" id="UP001152320">
    <property type="component" value="Chromosome 13"/>
</dbReference>
<dbReference type="Pfam" id="PF00305">
    <property type="entry name" value="Lipoxygenase"/>
    <property type="match status" value="1"/>
</dbReference>
<dbReference type="EMBL" id="JAIZAY010000013">
    <property type="protein sequence ID" value="KAJ8030543.1"/>
    <property type="molecule type" value="Genomic_DNA"/>
</dbReference>
<dbReference type="GO" id="GO:0034440">
    <property type="term" value="P:lipid oxidation"/>
    <property type="evidence" value="ECO:0007669"/>
    <property type="project" value="InterPro"/>
</dbReference>
<evidence type="ECO:0000259" key="6">
    <source>
        <dbReference type="PROSITE" id="PS50095"/>
    </source>
</evidence>
<dbReference type="Gene3D" id="1.20.245.10">
    <property type="entry name" value="Lipoxygenase-1, Domain 5"/>
    <property type="match status" value="1"/>
</dbReference>
<keyword evidence="1" id="KW-0479">Metal-binding</keyword>
<protein>
    <submittedName>
        <fullName evidence="8">Allene oxide synthase-lipoxygenase protein</fullName>
    </submittedName>
</protein>
<dbReference type="PROSITE" id="PS50095">
    <property type="entry name" value="PLAT"/>
    <property type="match status" value="1"/>
</dbReference>
<evidence type="ECO:0000256" key="3">
    <source>
        <dbReference type="ARBA" id="ARBA00023002"/>
    </source>
</evidence>
<evidence type="ECO:0000313" key="9">
    <source>
        <dbReference type="Proteomes" id="UP001152320"/>
    </source>
</evidence>
<dbReference type="PROSITE" id="PS51393">
    <property type="entry name" value="LIPOXYGENASE_3"/>
    <property type="match status" value="1"/>
</dbReference>
<sequence length="672" mass="76569">MGNLFSRSNGYSPDTDFIVKVKTGDKKGAGTDANVKIAFVTPNGNISQDFTLDVLWRDDFEAGSMDDFEIKKLPNFGHVSEIELWRDQYGAFDAWYVEWVSVTNHQNGDYSIFPIHRWVPANKRLRIKEFDAHLPQDSGDANVRKEELEEKRKVYETTVKLDGWLPQVKELPSDETFSNAYKWDLVSLKLKLKVHMTFNDFTHPVWDSYDEIHTIYNEKLTLPPSSAVWKTDETFGDQRLNHCNPTQIRLCKGIPEKFAVTEEMLLPLLEGLTLQEALDAKRLYILDYAVLKDLECANNRIVCAPFGLFFVNGEKKLVPVAIQLFQDPGEDNPVFLPTDNENTWLIAKLWFNNADASFHQSCTHLGYTHLIMEPICLGTHRSLSPSHPIFRLLAPHFLYLMAINSRGLELLISPGGWVDKCMTLGCKGMFSLIVRQLKNWRMDVQGTLPKDLEERGVADPEALPNYHYRDDALLIYKAIRNYVADVVVGFYDSADKIKADHELQEWARVLSAPVSEGGIGVPGVHGGGKFQSAEELTNFCTSVIFMGSVGHAAANFSQYDDYGFPPNYPAFLSGNPIRDKHERTEEDMRKLLPSKEVTMDTMLITRLLSMKATQPLGNFEVQYLFDENSEKAAEKFRRELYEVGKIIDQRNKTRAVPYTYLHPDEIPNSISI</sequence>
<dbReference type="AlphaFoldDB" id="A0A9Q1BPC6"/>
<dbReference type="InterPro" id="IPR013819">
    <property type="entry name" value="LipOase_C"/>
</dbReference>
<dbReference type="Gene3D" id="3.10.450.60">
    <property type="match status" value="1"/>
</dbReference>
<dbReference type="InterPro" id="IPR036226">
    <property type="entry name" value="LipOase_C_sf"/>
</dbReference>
<dbReference type="Gene3D" id="2.40.180.10">
    <property type="entry name" value="Catalase core domain"/>
    <property type="match status" value="1"/>
</dbReference>
<comment type="caution">
    <text evidence="8">The sequence shown here is derived from an EMBL/GenBank/DDBJ whole genome shotgun (WGS) entry which is preliminary data.</text>
</comment>
<evidence type="ECO:0000313" key="8">
    <source>
        <dbReference type="EMBL" id="KAJ8030543.1"/>
    </source>
</evidence>
<evidence type="ECO:0000256" key="1">
    <source>
        <dbReference type="ARBA" id="ARBA00022723"/>
    </source>
</evidence>
<feature type="domain" description="PLAT" evidence="6">
    <location>
        <begin position="15"/>
        <end position="133"/>
    </location>
</feature>
<evidence type="ECO:0000259" key="7">
    <source>
        <dbReference type="PROSITE" id="PS51393"/>
    </source>
</evidence>
<dbReference type="GO" id="GO:0046872">
    <property type="term" value="F:metal ion binding"/>
    <property type="evidence" value="ECO:0007669"/>
    <property type="project" value="UniProtKB-KW"/>
</dbReference>
<dbReference type="Pfam" id="PF01477">
    <property type="entry name" value="PLAT"/>
    <property type="match status" value="1"/>
</dbReference>
<name>A0A9Q1BPC6_HOLLE</name>
<keyword evidence="9" id="KW-1185">Reference proteome</keyword>
<accession>A0A9Q1BPC6</accession>
<dbReference type="PRINTS" id="PR00087">
    <property type="entry name" value="LIPOXYGENASE"/>
</dbReference>
<dbReference type="GO" id="GO:0016702">
    <property type="term" value="F:oxidoreductase activity, acting on single donors with incorporation of molecular oxygen, incorporation of two atoms of oxygen"/>
    <property type="evidence" value="ECO:0007669"/>
    <property type="project" value="InterPro"/>
</dbReference>
<evidence type="ECO:0000256" key="5">
    <source>
        <dbReference type="PROSITE-ProRule" id="PRU00152"/>
    </source>
</evidence>
<proteinExistence type="predicted"/>
<dbReference type="SUPFAM" id="SSF49723">
    <property type="entry name" value="Lipase/lipooxygenase domain (PLAT/LH2 domain)"/>
    <property type="match status" value="1"/>
</dbReference>
<dbReference type="CDD" id="cd00113">
    <property type="entry name" value="PLAT"/>
    <property type="match status" value="1"/>
</dbReference>
<gene>
    <name evidence="8" type="ORF">HOLleu_26995</name>
</gene>
<keyword evidence="2" id="KW-0223">Dioxygenase</keyword>
<dbReference type="InterPro" id="IPR036392">
    <property type="entry name" value="PLAT/LH2_dom_sf"/>
</dbReference>
<feature type="domain" description="Lipoxygenase" evidence="7">
    <location>
        <begin position="127"/>
        <end position="672"/>
    </location>
</feature>
<evidence type="ECO:0000256" key="2">
    <source>
        <dbReference type="ARBA" id="ARBA00022964"/>
    </source>
</evidence>
<keyword evidence="3" id="KW-0560">Oxidoreductase</keyword>
<dbReference type="InterPro" id="IPR000907">
    <property type="entry name" value="LipOase"/>
</dbReference>
<dbReference type="OrthoDB" id="407298at2759"/>
<reference evidence="8" key="1">
    <citation type="submission" date="2021-10" db="EMBL/GenBank/DDBJ databases">
        <title>Tropical sea cucumber genome reveals ecological adaptation and Cuvierian tubules defense mechanism.</title>
        <authorList>
            <person name="Chen T."/>
        </authorList>
    </citation>
    <scope>NUCLEOTIDE SEQUENCE</scope>
    <source>
        <strain evidence="8">Nanhai2018</strain>
        <tissue evidence="8">Muscle</tissue>
    </source>
</reference>
<dbReference type="PANTHER" id="PTHR11771">
    <property type="entry name" value="LIPOXYGENASE"/>
    <property type="match status" value="1"/>
</dbReference>
<dbReference type="PROSITE" id="PS00081">
    <property type="entry name" value="LIPOXYGENASE_2"/>
    <property type="match status" value="1"/>
</dbReference>
<comment type="caution">
    <text evidence="5">Lacks conserved residue(s) required for the propagation of feature annotation.</text>
</comment>
<dbReference type="InterPro" id="IPR001024">
    <property type="entry name" value="PLAT/LH2_dom"/>
</dbReference>
<dbReference type="InterPro" id="IPR020834">
    <property type="entry name" value="LipOase_CS"/>
</dbReference>
<organism evidence="8 9">
    <name type="scientific">Holothuria leucospilota</name>
    <name type="common">Black long sea cucumber</name>
    <name type="synonym">Mertensiothuria leucospilota</name>
    <dbReference type="NCBI Taxonomy" id="206669"/>
    <lineage>
        <taxon>Eukaryota</taxon>
        <taxon>Metazoa</taxon>
        <taxon>Echinodermata</taxon>
        <taxon>Eleutherozoa</taxon>
        <taxon>Echinozoa</taxon>
        <taxon>Holothuroidea</taxon>
        <taxon>Aspidochirotacea</taxon>
        <taxon>Aspidochirotida</taxon>
        <taxon>Holothuriidae</taxon>
        <taxon>Holothuria</taxon>
    </lineage>
</organism>
<evidence type="ECO:0000256" key="4">
    <source>
        <dbReference type="ARBA" id="ARBA00023098"/>
    </source>
</evidence>
<dbReference type="SMART" id="SM00308">
    <property type="entry name" value="LH2"/>
    <property type="match status" value="1"/>
</dbReference>
<keyword evidence="4" id="KW-0443">Lipid metabolism</keyword>